<dbReference type="InterPro" id="IPR020845">
    <property type="entry name" value="AMP-binding_CS"/>
</dbReference>
<feature type="compositionally biased region" description="Basic and acidic residues" evidence="8">
    <location>
        <begin position="7"/>
        <end position="23"/>
    </location>
</feature>
<dbReference type="GO" id="GO:0005789">
    <property type="term" value="C:endoplasmic reticulum membrane"/>
    <property type="evidence" value="ECO:0007669"/>
    <property type="project" value="TreeGrafter"/>
</dbReference>
<dbReference type="GO" id="GO:0005324">
    <property type="term" value="F:long-chain fatty acid transmembrane transporter activity"/>
    <property type="evidence" value="ECO:0007669"/>
    <property type="project" value="TreeGrafter"/>
</dbReference>
<evidence type="ECO:0000256" key="6">
    <source>
        <dbReference type="ARBA" id="ARBA00041297"/>
    </source>
</evidence>
<evidence type="ECO:0000256" key="3">
    <source>
        <dbReference type="ARBA" id="ARBA00022832"/>
    </source>
</evidence>
<dbReference type="EMBL" id="JASPKY010000142">
    <property type="protein sequence ID" value="KAK9730762.1"/>
    <property type="molecule type" value="Genomic_DNA"/>
</dbReference>
<name>A0AAW1LAR1_POPJA</name>
<evidence type="ECO:0000256" key="5">
    <source>
        <dbReference type="ARBA" id="ARBA00036527"/>
    </source>
</evidence>
<comment type="similarity">
    <text evidence="1">Belongs to the ATP-dependent AMP-binding enzyme family.</text>
</comment>
<dbReference type="GO" id="GO:0044539">
    <property type="term" value="P:long-chain fatty acid import into cell"/>
    <property type="evidence" value="ECO:0007669"/>
    <property type="project" value="TreeGrafter"/>
</dbReference>
<dbReference type="Gene3D" id="3.40.50.12780">
    <property type="entry name" value="N-terminal domain of ligase-like"/>
    <property type="match status" value="1"/>
</dbReference>
<comment type="caution">
    <text evidence="11">The sequence shown here is derived from an EMBL/GenBank/DDBJ whole genome shotgun (WGS) entry which is preliminary data.</text>
</comment>
<keyword evidence="9" id="KW-1133">Transmembrane helix</keyword>
<feature type="transmembrane region" description="Helical" evidence="9">
    <location>
        <begin position="62"/>
        <end position="80"/>
    </location>
</feature>
<protein>
    <recommendedName>
        <fullName evidence="4">long-chain-fatty-acid--CoA ligase</fullName>
        <ecNumber evidence="4">6.2.1.3</ecNumber>
    </recommendedName>
    <alternativeName>
        <fullName evidence="6">Long-chain-fatty-acid--CoA ligase</fullName>
    </alternativeName>
</protein>
<comment type="catalytic activity">
    <reaction evidence="7">
        <text>tetracosanoate + ATP + CoA = tetracosanoyl-CoA + AMP + diphosphate</text>
        <dbReference type="Rhea" id="RHEA:33639"/>
        <dbReference type="ChEBI" id="CHEBI:30616"/>
        <dbReference type="ChEBI" id="CHEBI:31014"/>
        <dbReference type="ChEBI" id="CHEBI:33019"/>
        <dbReference type="ChEBI" id="CHEBI:57287"/>
        <dbReference type="ChEBI" id="CHEBI:65052"/>
        <dbReference type="ChEBI" id="CHEBI:456215"/>
    </reaction>
    <physiologicalReaction direction="left-to-right" evidence="7">
        <dbReference type="Rhea" id="RHEA:33640"/>
    </physiologicalReaction>
</comment>
<organism evidence="11 12">
    <name type="scientific">Popillia japonica</name>
    <name type="common">Japanese beetle</name>
    <dbReference type="NCBI Taxonomy" id="7064"/>
    <lineage>
        <taxon>Eukaryota</taxon>
        <taxon>Metazoa</taxon>
        <taxon>Ecdysozoa</taxon>
        <taxon>Arthropoda</taxon>
        <taxon>Hexapoda</taxon>
        <taxon>Insecta</taxon>
        <taxon>Pterygota</taxon>
        <taxon>Neoptera</taxon>
        <taxon>Endopterygota</taxon>
        <taxon>Coleoptera</taxon>
        <taxon>Polyphaga</taxon>
        <taxon>Scarabaeiformia</taxon>
        <taxon>Scarabaeidae</taxon>
        <taxon>Rutelinae</taxon>
        <taxon>Popillia</taxon>
    </lineage>
</organism>
<dbReference type="Proteomes" id="UP001458880">
    <property type="component" value="Unassembled WGS sequence"/>
</dbReference>
<evidence type="ECO:0000256" key="7">
    <source>
        <dbReference type="ARBA" id="ARBA00048666"/>
    </source>
</evidence>
<dbReference type="FunFam" id="3.30.300.30:FF:000002">
    <property type="entry name" value="Long-chain fatty acid transport protein 1"/>
    <property type="match status" value="1"/>
</dbReference>
<dbReference type="PROSITE" id="PS00455">
    <property type="entry name" value="AMP_BINDING"/>
    <property type="match status" value="1"/>
</dbReference>
<comment type="catalytic activity">
    <reaction evidence="5">
        <text>a very long-chain fatty acid + ATP + CoA = a very long-chain fatty acyl-CoA + AMP + diphosphate</text>
        <dbReference type="Rhea" id="RHEA:54536"/>
        <dbReference type="ChEBI" id="CHEBI:30616"/>
        <dbReference type="ChEBI" id="CHEBI:33019"/>
        <dbReference type="ChEBI" id="CHEBI:57287"/>
        <dbReference type="ChEBI" id="CHEBI:58950"/>
        <dbReference type="ChEBI" id="CHEBI:138261"/>
        <dbReference type="ChEBI" id="CHEBI:456215"/>
    </reaction>
    <physiologicalReaction direction="left-to-right" evidence="5">
        <dbReference type="Rhea" id="RHEA:54537"/>
    </physiologicalReaction>
</comment>
<dbReference type="AlphaFoldDB" id="A0AAW1LAR1"/>
<dbReference type="Pfam" id="PF00501">
    <property type="entry name" value="AMP-binding"/>
    <property type="match status" value="1"/>
</dbReference>
<keyword evidence="9" id="KW-0472">Membrane</keyword>
<accession>A0AAW1LAR1</accession>
<reference evidence="11 12" key="1">
    <citation type="journal article" date="2024" name="BMC Genomics">
        <title>De novo assembly and annotation of Popillia japonica's genome with initial clues to its potential as an invasive pest.</title>
        <authorList>
            <person name="Cucini C."/>
            <person name="Boschi S."/>
            <person name="Funari R."/>
            <person name="Cardaioli E."/>
            <person name="Iannotti N."/>
            <person name="Marturano G."/>
            <person name="Paoli F."/>
            <person name="Bruttini M."/>
            <person name="Carapelli A."/>
            <person name="Frati F."/>
            <person name="Nardi F."/>
        </authorList>
    </citation>
    <scope>NUCLEOTIDE SEQUENCE [LARGE SCALE GENOMIC DNA]</scope>
    <source>
        <strain evidence="11">DMR45628</strain>
    </source>
</reference>
<keyword evidence="12" id="KW-1185">Reference proteome</keyword>
<evidence type="ECO:0000256" key="2">
    <source>
        <dbReference type="ARBA" id="ARBA00022598"/>
    </source>
</evidence>
<keyword evidence="3" id="KW-0443">Lipid metabolism</keyword>
<dbReference type="GO" id="GO:0005886">
    <property type="term" value="C:plasma membrane"/>
    <property type="evidence" value="ECO:0007669"/>
    <property type="project" value="TreeGrafter"/>
</dbReference>
<evidence type="ECO:0000313" key="12">
    <source>
        <dbReference type="Proteomes" id="UP001458880"/>
    </source>
</evidence>
<evidence type="ECO:0000259" key="10">
    <source>
        <dbReference type="Pfam" id="PF00501"/>
    </source>
</evidence>
<feature type="region of interest" description="Disordered" evidence="8">
    <location>
        <begin position="1"/>
        <end position="23"/>
    </location>
</feature>
<proteinExistence type="inferred from homology"/>
<evidence type="ECO:0000313" key="11">
    <source>
        <dbReference type="EMBL" id="KAK9730762.1"/>
    </source>
</evidence>
<evidence type="ECO:0000256" key="8">
    <source>
        <dbReference type="SAM" id="MobiDB-lite"/>
    </source>
</evidence>
<keyword evidence="3" id="KW-0276">Fatty acid metabolism</keyword>
<dbReference type="InterPro" id="IPR042099">
    <property type="entry name" value="ANL_N_sf"/>
</dbReference>
<evidence type="ECO:0000256" key="1">
    <source>
        <dbReference type="ARBA" id="ARBA00006432"/>
    </source>
</evidence>
<feature type="domain" description="AMP-dependent synthetase/ligase" evidence="10">
    <location>
        <begin position="135"/>
        <end position="429"/>
    </location>
</feature>
<sequence>MVNVQRQNEDDIEKGKSSRRPDHAKTQSVTVFLKRLVIMIILSGLVAGAAAIWYYFGWQYFLAYFFPAVILFLIVVYYDWCHVAVVTAPRDLKALYKYLRTMRQVGRYDKQNIGVAEIFSQNAQKYPHRGVAEIFSQNAQKYPHREAIVFENRSFTFLELEEFANKVANVFKSQGYKKGDVVALFLENKPEYIGFWLGLAKIGVIVPLINSNLKQKSLIHSITVAKSQAVIFGNELRQDIVDITKELDPKLALYQFNDPKFEMNDGDNTRFENINELMKTANSSVPVVEEKVGYHDGLVYIYTSGTTGLPKAAVITNARYIFIAVAIHWLAAFKDDDRFYTPLPLYHTAGGCMSAGQMLLFGSTLITRKKFSASQYFKDCQQYKATIAQYIGEMCRYVLATPPSANDTNHNLRLIYGNGLRPQIWPDFGNANIVNVDNTVGAIGFVSRILPFVYPISIIKVDPETGEPVRDKNGLCVPCKADEPGVFIGKIKANNPSRAFLGYVDQEASKKKIVYDVSSKGDSAFLSGDVISADKWGNLFFMDRTGDTFRWKGENVSTSEVEAVVSNMVDYKDCVVYGVEIQGQEGRAGMAAILDPENKIDLVKMMNGFKTHLPSYARPIFIRVLSKVDMTGTYKLKKNDLQKEGFNPSVIKDPLYYLDSSGQFLPLTEAKYKDINDGKIRV</sequence>
<dbReference type="PANTHER" id="PTHR43107">
    <property type="entry name" value="LONG-CHAIN FATTY ACID TRANSPORT PROTEIN"/>
    <property type="match status" value="1"/>
</dbReference>
<dbReference type="InterPro" id="IPR000873">
    <property type="entry name" value="AMP-dep_synth/lig_dom"/>
</dbReference>
<evidence type="ECO:0000256" key="9">
    <source>
        <dbReference type="SAM" id="Phobius"/>
    </source>
</evidence>
<dbReference type="EC" id="6.2.1.3" evidence="4"/>
<keyword evidence="9" id="KW-0812">Transmembrane</keyword>
<dbReference type="Gene3D" id="3.30.300.30">
    <property type="match status" value="1"/>
</dbReference>
<dbReference type="InterPro" id="IPR045851">
    <property type="entry name" value="AMP-bd_C_sf"/>
</dbReference>
<dbReference type="SUPFAM" id="SSF56801">
    <property type="entry name" value="Acetyl-CoA synthetase-like"/>
    <property type="match status" value="1"/>
</dbReference>
<gene>
    <name evidence="11" type="ORF">QE152_g14269</name>
</gene>
<dbReference type="PANTHER" id="PTHR43107:SF21">
    <property type="entry name" value="FATTY ACID TRANSPORT PROTEIN 1, ISOFORM F-RELATED"/>
    <property type="match status" value="1"/>
</dbReference>
<dbReference type="GO" id="GO:0004467">
    <property type="term" value="F:long-chain fatty acid-CoA ligase activity"/>
    <property type="evidence" value="ECO:0007669"/>
    <property type="project" value="UniProtKB-EC"/>
</dbReference>
<evidence type="ECO:0000256" key="4">
    <source>
        <dbReference type="ARBA" id="ARBA00026121"/>
    </source>
</evidence>
<keyword evidence="2" id="KW-0436">Ligase</keyword>
<feature type="transmembrane region" description="Helical" evidence="9">
    <location>
        <begin position="36"/>
        <end position="56"/>
    </location>
</feature>